<evidence type="ECO:0000313" key="1">
    <source>
        <dbReference type="EMBL" id="MFC4403893.1"/>
    </source>
</evidence>
<dbReference type="RefSeq" id="WP_390252428.1">
    <property type="nucleotide sequence ID" value="NZ_JBHSDT010000008.1"/>
</dbReference>
<comment type="caution">
    <text evidence="1">The sequence shown here is derived from an EMBL/GenBank/DDBJ whole genome shotgun (WGS) entry which is preliminary data.</text>
</comment>
<evidence type="ECO:0000313" key="2">
    <source>
        <dbReference type="Proteomes" id="UP001595882"/>
    </source>
</evidence>
<dbReference type="EMBL" id="JBHSDT010000008">
    <property type="protein sequence ID" value="MFC4403893.1"/>
    <property type="molecule type" value="Genomic_DNA"/>
</dbReference>
<organism evidence="1 2">
    <name type="scientific">Gracilibacillus xinjiangensis</name>
    <dbReference type="NCBI Taxonomy" id="1193282"/>
    <lineage>
        <taxon>Bacteria</taxon>
        <taxon>Bacillati</taxon>
        <taxon>Bacillota</taxon>
        <taxon>Bacilli</taxon>
        <taxon>Bacillales</taxon>
        <taxon>Bacillaceae</taxon>
        <taxon>Gracilibacillus</taxon>
    </lineage>
</organism>
<sequence length="66" mass="7523">MADNRLYGIPNKHRTPSQPGKLDFILYHNFTVMVIEYLPNCFDVLGRGISIQSHYYPVGAIKVQKG</sequence>
<name>A0ABV8WXQ5_9BACI</name>
<reference evidence="2" key="1">
    <citation type="journal article" date="2019" name="Int. J. Syst. Evol. Microbiol.">
        <title>The Global Catalogue of Microorganisms (GCM) 10K type strain sequencing project: providing services to taxonomists for standard genome sequencing and annotation.</title>
        <authorList>
            <consortium name="The Broad Institute Genomics Platform"/>
            <consortium name="The Broad Institute Genome Sequencing Center for Infectious Disease"/>
            <person name="Wu L."/>
            <person name="Ma J."/>
        </authorList>
    </citation>
    <scope>NUCLEOTIDE SEQUENCE [LARGE SCALE GENOMIC DNA]</scope>
    <source>
        <strain evidence="2">CCUG 37865</strain>
    </source>
</reference>
<protein>
    <submittedName>
        <fullName evidence="1">Uncharacterized protein</fullName>
    </submittedName>
</protein>
<accession>A0ABV8WXQ5</accession>
<proteinExistence type="predicted"/>
<gene>
    <name evidence="1" type="ORF">ACFOY7_12520</name>
</gene>
<dbReference type="Proteomes" id="UP001595882">
    <property type="component" value="Unassembled WGS sequence"/>
</dbReference>
<keyword evidence="2" id="KW-1185">Reference proteome</keyword>